<gene>
    <name evidence="1" type="ORF">A2785_02605</name>
</gene>
<evidence type="ECO:0000313" key="2">
    <source>
        <dbReference type="Proteomes" id="UP000179069"/>
    </source>
</evidence>
<dbReference type="EMBL" id="MHCI01000020">
    <property type="protein sequence ID" value="OGY16036.1"/>
    <property type="molecule type" value="Genomic_DNA"/>
</dbReference>
<comment type="caution">
    <text evidence="1">The sequence shown here is derived from an EMBL/GenBank/DDBJ whole genome shotgun (WGS) entry which is preliminary data.</text>
</comment>
<name>A0A1G1VKY5_9BACT</name>
<evidence type="ECO:0008006" key="3">
    <source>
        <dbReference type="Google" id="ProtNLM"/>
    </source>
</evidence>
<dbReference type="InterPro" id="IPR029044">
    <property type="entry name" value="Nucleotide-diphossugar_trans"/>
</dbReference>
<protein>
    <recommendedName>
        <fullName evidence="3">Nucleotide-diphospho-sugar transferase domain-containing protein</fullName>
    </recommendedName>
</protein>
<dbReference type="AlphaFoldDB" id="A0A1G1VKY5"/>
<accession>A0A1G1VKY5</accession>
<organism evidence="1 2">
    <name type="scientific">Candidatus Chisholmbacteria bacterium RIFCSPHIGHO2_01_FULL_49_18</name>
    <dbReference type="NCBI Taxonomy" id="1797590"/>
    <lineage>
        <taxon>Bacteria</taxon>
        <taxon>Candidatus Chisholmiibacteriota</taxon>
    </lineage>
</organism>
<evidence type="ECO:0000313" key="1">
    <source>
        <dbReference type="EMBL" id="OGY16036.1"/>
    </source>
</evidence>
<reference evidence="1 2" key="1">
    <citation type="journal article" date="2016" name="Nat. Commun.">
        <title>Thousands of microbial genomes shed light on interconnected biogeochemical processes in an aquifer system.</title>
        <authorList>
            <person name="Anantharaman K."/>
            <person name="Brown C.T."/>
            <person name="Hug L.A."/>
            <person name="Sharon I."/>
            <person name="Castelle C.J."/>
            <person name="Probst A.J."/>
            <person name="Thomas B.C."/>
            <person name="Singh A."/>
            <person name="Wilkins M.J."/>
            <person name="Karaoz U."/>
            <person name="Brodie E.L."/>
            <person name="Williams K.H."/>
            <person name="Hubbard S.S."/>
            <person name="Banfield J.F."/>
        </authorList>
    </citation>
    <scope>NUCLEOTIDE SEQUENCE [LARGE SCALE GENOMIC DNA]</scope>
</reference>
<dbReference type="Proteomes" id="UP000179069">
    <property type="component" value="Unassembled WGS sequence"/>
</dbReference>
<dbReference type="SUPFAM" id="SSF53448">
    <property type="entry name" value="Nucleotide-diphospho-sugar transferases"/>
    <property type="match status" value="1"/>
</dbReference>
<dbReference type="Gene3D" id="3.90.550.10">
    <property type="entry name" value="Spore Coat Polysaccharide Biosynthesis Protein SpsA, Chain A"/>
    <property type="match status" value="1"/>
</dbReference>
<proteinExistence type="predicted"/>
<sequence>MNQVVYNILNKIVLIPLIHIIPKRKIAWVENSESGISLLTCHDDLPLLIIALNSFYHFSKLQLPCQVFDDGSLTKKDHQLLKKKFPGIKIIPNTYSYTKTIKLLQHYPFSKKQRSSVMPNNIHRKHFDVLLLSPYHKIIFFDSDTLFLNIPTSMVQWATNGEKTCLYACQFEYPDYEIEGTHFCCTMVARILSEKYKKFDIYYFNSGLMCFHKEAYSQERIETLLKYLYSVGLEKSWAARQFIISVLISDYNNQKLSNKYIHIRTPEEFRRILKKGLSNYIFNHYSFTARQYFYPAALYLLMKTRFFRKQQP</sequence>